<dbReference type="RefSeq" id="WP_208097540.1">
    <property type="nucleotide sequence ID" value="NZ_JAGDYM010000007.1"/>
</dbReference>
<evidence type="ECO:0000256" key="1">
    <source>
        <dbReference type="ARBA" id="ARBA00021292"/>
    </source>
</evidence>
<dbReference type="AlphaFoldDB" id="A0A939MJM6"/>
<dbReference type="Pfam" id="PF00534">
    <property type="entry name" value="Glycos_transf_1"/>
    <property type="match status" value="1"/>
</dbReference>
<keyword evidence="2" id="KW-0328">Glycosyltransferase</keyword>
<proteinExistence type="predicted"/>
<dbReference type="InterPro" id="IPR028098">
    <property type="entry name" value="Glyco_trans_4-like_N"/>
</dbReference>
<keyword evidence="3" id="KW-0808">Transferase</keyword>
<dbReference type="EMBL" id="JAGDYM010000007">
    <property type="protein sequence ID" value="MBO1901786.1"/>
    <property type="molecule type" value="Genomic_DNA"/>
</dbReference>
<evidence type="ECO:0000259" key="6">
    <source>
        <dbReference type="Pfam" id="PF13472"/>
    </source>
</evidence>
<dbReference type="InterPro" id="IPR001296">
    <property type="entry name" value="Glyco_trans_1"/>
</dbReference>
<dbReference type="InterPro" id="IPR036514">
    <property type="entry name" value="SGNH_hydro_sf"/>
</dbReference>
<dbReference type="InterPro" id="IPR050194">
    <property type="entry name" value="Glycosyltransferase_grp1"/>
</dbReference>
<keyword evidence="8" id="KW-1185">Reference proteome</keyword>
<evidence type="ECO:0000259" key="5">
    <source>
        <dbReference type="Pfam" id="PF13439"/>
    </source>
</evidence>
<protein>
    <recommendedName>
        <fullName evidence="1">D-inositol 3-phosphate glycosyltransferase</fullName>
    </recommendedName>
</protein>
<evidence type="ECO:0000256" key="3">
    <source>
        <dbReference type="ARBA" id="ARBA00022679"/>
    </source>
</evidence>
<dbReference type="GO" id="GO:1901137">
    <property type="term" value="P:carbohydrate derivative biosynthetic process"/>
    <property type="evidence" value="ECO:0007669"/>
    <property type="project" value="UniProtKB-ARBA"/>
</dbReference>
<dbReference type="GO" id="GO:0016758">
    <property type="term" value="F:hexosyltransferase activity"/>
    <property type="evidence" value="ECO:0007669"/>
    <property type="project" value="TreeGrafter"/>
</dbReference>
<dbReference type="InterPro" id="IPR013830">
    <property type="entry name" value="SGNH_hydro"/>
</dbReference>
<accession>A0A939MJM6</accession>
<dbReference type="CDD" id="cd03814">
    <property type="entry name" value="GT4-like"/>
    <property type="match status" value="1"/>
</dbReference>
<dbReference type="PANTHER" id="PTHR45947">
    <property type="entry name" value="SULFOQUINOVOSYL TRANSFERASE SQD2"/>
    <property type="match status" value="1"/>
</dbReference>
<dbReference type="PANTHER" id="PTHR45947:SF3">
    <property type="entry name" value="SULFOQUINOVOSYL TRANSFERASE SQD2"/>
    <property type="match status" value="1"/>
</dbReference>
<evidence type="ECO:0000313" key="8">
    <source>
        <dbReference type="Proteomes" id="UP000664382"/>
    </source>
</evidence>
<evidence type="ECO:0000259" key="4">
    <source>
        <dbReference type="Pfam" id="PF00534"/>
    </source>
</evidence>
<feature type="domain" description="SGNH hydrolase-type esterase" evidence="6">
    <location>
        <begin position="404"/>
        <end position="578"/>
    </location>
</feature>
<dbReference type="CDD" id="cd01832">
    <property type="entry name" value="SGNH_hydrolase_like_1"/>
    <property type="match status" value="1"/>
</dbReference>
<evidence type="ECO:0000256" key="2">
    <source>
        <dbReference type="ARBA" id="ARBA00022676"/>
    </source>
</evidence>
<dbReference type="SUPFAM" id="SSF53756">
    <property type="entry name" value="UDP-Glycosyltransferase/glycogen phosphorylase"/>
    <property type="match status" value="1"/>
</dbReference>
<dbReference type="SUPFAM" id="SSF52266">
    <property type="entry name" value="SGNH hydrolase"/>
    <property type="match status" value="1"/>
</dbReference>
<gene>
    <name evidence="7" type="ORF">J4H92_07455</name>
</gene>
<dbReference type="Pfam" id="PF13472">
    <property type="entry name" value="Lipase_GDSL_2"/>
    <property type="match status" value="1"/>
</dbReference>
<sequence length="657" mass="71679">MKIAILAESFLPHMNGVTGSVLQTAKHLANRGHELMIVAPNAGPIHGDLHGAETTLLPSFPFPSYPQVRVTPVSAGRVARLLRSYEPDAVHLASPLVLGWAGVRAADALRIPSVAVYQTDIAAYTEKYRMPGVTPLAEARIARLHRKSTLTLAPSSSAIDFLTGLDVDRLRRWGRGVDADRFAPERRSEAWRRSIGRGKVVVGYVGRLSPEKQVEDLAALHDLPGVRLVIVGDGPSRPALERLMPDAHFTGFLGGIELAEAVASFDLFVHTGESETFCQTVQEALASGVPVVATGVGGPVDLVQNSVNGWLYRPGDLAEMRARVTDLAGDPAKRASFSAAARRSVLGRSWASLGDQLLAHYDEAIELRRIDDALLARPRVRPRSEPRPAADPTVPPRRWKRYIALGDSITEGLCDSSRMPRGEFQGWAARLAMLLAHSGPDRGIRFANLAVRSRRVKHIEEQVDQALPLRPDLVSILVGANDLVLSRLDIDDLAHRLETQVARLRASGAEVLLGTPFLPRRRAALVLAKRFAEFNTHVRRIAREHACLLLDVDTIPEVGDLEMWAEDRVHLTSAGHRLLAYRAAAVLGVPNAAELGGLEHALHDDSDGSEEASGVSWLRAHALPWVWRRVRGRTAGDGLSAKHTDYVELRPNQPSTV</sequence>
<dbReference type="Pfam" id="PF13439">
    <property type="entry name" value="Glyco_transf_4"/>
    <property type="match status" value="1"/>
</dbReference>
<dbReference type="Gene3D" id="3.40.50.1110">
    <property type="entry name" value="SGNH hydrolase"/>
    <property type="match status" value="1"/>
</dbReference>
<name>A0A939MJM6_9MICO</name>
<dbReference type="Gene3D" id="3.40.50.2000">
    <property type="entry name" value="Glycogen Phosphorylase B"/>
    <property type="match status" value="2"/>
</dbReference>
<organism evidence="7 8">
    <name type="scientific">Leucobacter weissii</name>
    <dbReference type="NCBI Taxonomy" id="1983706"/>
    <lineage>
        <taxon>Bacteria</taxon>
        <taxon>Bacillati</taxon>
        <taxon>Actinomycetota</taxon>
        <taxon>Actinomycetes</taxon>
        <taxon>Micrococcales</taxon>
        <taxon>Microbacteriaceae</taxon>
        <taxon>Leucobacter</taxon>
    </lineage>
</organism>
<reference evidence="7" key="1">
    <citation type="submission" date="2021-03" db="EMBL/GenBank/DDBJ databases">
        <title>Leucobacter chromiisoli sp. nov., isolated from chromium-containing soil of chemical plant.</title>
        <authorList>
            <person name="Xu Z."/>
        </authorList>
    </citation>
    <scope>NUCLEOTIDE SEQUENCE</scope>
    <source>
        <strain evidence="7">S27</strain>
    </source>
</reference>
<feature type="domain" description="Glycosyltransferase subfamily 4-like N-terminal" evidence="5">
    <location>
        <begin position="15"/>
        <end position="181"/>
    </location>
</feature>
<evidence type="ECO:0000313" key="7">
    <source>
        <dbReference type="EMBL" id="MBO1901786.1"/>
    </source>
</evidence>
<comment type="caution">
    <text evidence="7">The sequence shown here is derived from an EMBL/GenBank/DDBJ whole genome shotgun (WGS) entry which is preliminary data.</text>
</comment>
<feature type="domain" description="Glycosyl transferase family 1" evidence="4">
    <location>
        <begin position="195"/>
        <end position="343"/>
    </location>
</feature>
<dbReference type="Proteomes" id="UP000664382">
    <property type="component" value="Unassembled WGS sequence"/>
</dbReference>